<evidence type="ECO:0000313" key="6">
    <source>
        <dbReference type="Proteomes" id="UP001201985"/>
    </source>
</evidence>
<keyword evidence="5" id="KW-0378">Hydrolase</keyword>
<dbReference type="Proteomes" id="UP001201985">
    <property type="component" value="Unassembled WGS sequence"/>
</dbReference>
<dbReference type="Pfam" id="PF13419">
    <property type="entry name" value="HAD_2"/>
    <property type="match status" value="1"/>
</dbReference>
<dbReference type="Gene3D" id="1.10.150.240">
    <property type="entry name" value="Putative phosphatase, domain 2"/>
    <property type="match status" value="1"/>
</dbReference>
<dbReference type="SFLD" id="SFLDG01129">
    <property type="entry name" value="C1.5:_HAD__Beta-PGM__Phosphata"/>
    <property type="match status" value="1"/>
</dbReference>
<keyword evidence="4" id="KW-0460">Magnesium</keyword>
<evidence type="ECO:0000256" key="1">
    <source>
        <dbReference type="ARBA" id="ARBA00001946"/>
    </source>
</evidence>
<reference evidence="5 6" key="1">
    <citation type="submission" date="2022-03" db="EMBL/GenBank/DDBJ databases">
        <title>Complete genome analysis of Roseomonas KG 17.1 : a prolific producer of plant growth promoters.</title>
        <authorList>
            <person name="Saadouli I."/>
            <person name="Najjari A."/>
            <person name="Mosbah A."/>
            <person name="Ouzari H.I."/>
        </authorList>
    </citation>
    <scope>NUCLEOTIDE SEQUENCE [LARGE SCALE GENOMIC DNA]</scope>
    <source>
        <strain evidence="5 6">KG17-1</strain>
    </source>
</reference>
<comment type="cofactor">
    <cofactor evidence="1">
        <name>Mg(2+)</name>
        <dbReference type="ChEBI" id="CHEBI:18420"/>
    </cofactor>
</comment>
<dbReference type="InterPro" id="IPR036412">
    <property type="entry name" value="HAD-like_sf"/>
</dbReference>
<dbReference type="InterPro" id="IPR006439">
    <property type="entry name" value="HAD-SF_hydro_IA"/>
</dbReference>
<name>A0ABS9W939_9PROT</name>
<dbReference type="NCBIfam" id="TIGR01509">
    <property type="entry name" value="HAD-SF-IA-v3"/>
    <property type="match status" value="1"/>
</dbReference>
<dbReference type="RefSeq" id="WP_241793664.1">
    <property type="nucleotide sequence ID" value="NZ_JALBUU010000074.1"/>
</dbReference>
<evidence type="ECO:0000256" key="3">
    <source>
        <dbReference type="ARBA" id="ARBA00022723"/>
    </source>
</evidence>
<dbReference type="InterPro" id="IPR051600">
    <property type="entry name" value="Beta-PGM-like"/>
</dbReference>
<gene>
    <name evidence="5" type="ORF">MON41_19355</name>
</gene>
<evidence type="ECO:0000256" key="2">
    <source>
        <dbReference type="ARBA" id="ARBA00006171"/>
    </source>
</evidence>
<dbReference type="EMBL" id="JALBUU010000074">
    <property type="protein sequence ID" value="MCI0755827.1"/>
    <property type="molecule type" value="Genomic_DNA"/>
</dbReference>
<evidence type="ECO:0000313" key="5">
    <source>
        <dbReference type="EMBL" id="MCI0755827.1"/>
    </source>
</evidence>
<dbReference type="InterPro" id="IPR023214">
    <property type="entry name" value="HAD_sf"/>
</dbReference>
<dbReference type="SUPFAM" id="SSF56784">
    <property type="entry name" value="HAD-like"/>
    <property type="match status" value="1"/>
</dbReference>
<dbReference type="PANTHER" id="PTHR46193:SF10">
    <property type="entry name" value="6-PHOSPHOGLUCONATE PHOSPHATASE"/>
    <property type="match status" value="1"/>
</dbReference>
<dbReference type="SFLD" id="SFLDS00003">
    <property type="entry name" value="Haloacid_Dehalogenase"/>
    <property type="match status" value="1"/>
</dbReference>
<comment type="caution">
    <text evidence="5">The sequence shown here is derived from an EMBL/GenBank/DDBJ whole genome shotgun (WGS) entry which is preliminary data.</text>
</comment>
<sequence length="247" mass="26724">MPPDLPPFTDALSRPAEGGSTLPFRPWPSLVIFDCDGVLIDSEIVVCRLTAEEFTRLGYRVSTEDVIARFAGRPEREMIADVEADWGRRVPEEFFVSIKARVQQAYATELRIMPGIVDVLDRLGTAACVASSAYPEKLRLGLETVGLYGRLAPDVVSASVVAQGKPAPDVFIYAAGWMRTPIPECLVIEDSVAGVRAARAAGMRVFGFTGGRHCAGGHRERLLVAGAEQVMESFGELQGLVPAAFWG</sequence>
<protein>
    <submittedName>
        <fullName evidence="5">HAD-IA family hydrolase</fullName>
    </submittedName>
</protein>
<dbReference type="GO" id="GO:0016787">
    <property type="term" value="F:hydrolase activity"/>
    <property type="evidence" value="ECO:0007669"/>
    <property type="project" value="UniProtKB-KW"/>
</dbReference>
<proteinExistence type="inferred from homology"/>
<dbReference type="InterPro" id="IPR041492">
    <property type="entry name" value="HAD_2"/>
</dbReference>
<accession>A0ABS9W939</accession>
<evidence type="ECO:0000256" key="4">
    <source>
        <dbReference type="ARBA" id="ARBA00022842"/>
    </source>
</evidence>
<dbReference type="PANTHER" id="PTHR46193">
    <property type="entry name" value="6-PHOSPHOGLUCONATE PHOSPHATASE"/>
    <property type="match status" value="1"/>
</dbReference>
<keyword evidence="6" id="KW-1185">Reference proteome</keyword>
<keyword evidence="3" id="KW-0479">Metal-binding</keyword>
<organism evidence="5 6">
    <name type="scientific">Teichococcus vastitatis</name>
    <dbReference type="NCBI Taxonomy" id="2307076"/>
    <lineage>
        <taxon>Bacteria</taxon>
        <taxon>Pseudomonadati</taxon>
        <taxon>Pseudomonadota</taxon>
        <taxon>Alphaproteobacteria</taxon>
        <taxon>Acetobacterales</taxon>
        <taxon>Roseomonadaceae</taxon>
        <taxon>Roseomonas</taxon>
    </lineage>
</organism>
<comment type="similarity">
    <text evidence="2">Belongs to the HAD-like hydrolase superfamily. CbbY/CbbZ/Gph/YieH family.</text>
</comment>
<dbReference type="InterPro" id="IPR023198">
    <property type="entry name" value="PGP-like_dom2"/>
</dbReference>
<dbReference type="Gene3D" id="3.40.50.1000">
    <property type="entry name" value="HAD superfamily/HAD-like"/>
    <property type="match status" value="1"/>
</dbReference>